<dbReference type="EMBL" id="LVLJ01000111">
    <property type="protein sequence ID" value="OAE35610.1"/>
    <property type="molecule type" value="Genomic_DNA"/>
</dbReference>
<organism evidence="2 3">
    <name type="scientific">Marchantia polymorpha subsp. ruderalis</name>
    <dbReference type="NCBI Taxonomy" id="1480154"/>
    <lineage>
        <taxon>Eukaryota</taxon>
        <taxon>Viridiplantae</taxon>
        <taxon>Streptophyta</taxon>
        <taxon>Embryophyta</taxon>
        <taxon>Marchantiophyta</taxon>
        <taxon>Marchantiopsida</taxon>
        <taxon>Marchantiidae</taxon>
        <taxon>Marchantiales</taxon>
        <taxon>Marchantiaceae</taxon>
        <taxon>Marchantia</taxon>
    </lineage>
</organism>
<gene>
    <name evidence="2" type="ORF">AXG93_1356s1120</name>
</gene>
<accession>A0A176WR69</accession>
<evidence type="ECO:0000256" key="1">
    <source>
        <dbReference type="SAM" id="MobiDB-lite"/>
    </source>
</evidence>
<evidence type="ECO:0000313" key="3">
    <source>
        <dbReference type="Proteomes" id="UP000077202"/>
    </source>
</evidence>
<name>A0A176WR69_MARPO</name>
<reference evidence="2" key="1">
    <citation type="submission" date="2016-03" db="EMBL/GenBank/DDBJ databases">
        <title>Mechanisms controlling the formation of the plant cell surface in tip-growing cells are functionally conserved among land plants.</title>
        <authorList>
            <person name="Honkanen S."/>
            <person name="Jones V.A."/>
            <person name="Morieri G."/>
            <person name="Champion C."/>
            <person name="Hetherington A.J."/>
            <person name="Kelly S."/>
            <person name="Saint-Marcoux D."/>
            <person name="Proust H."/>
            <person name="Prescott H."/>
            <person name="Dolan L."/>
        </authorList>
    </citation>
    <scope>NUCLEOTIDE SEQUENCE [LARGE SCALE GENOMIC DNA]</scope>
    <source>
        <tissue evidence="2">Whole gametophyte</tissue>
    </source>
</reference>
<feature type="region of interest" description="Disordered" evidence="1">
    <location>
        <begin position="64"/>
        <end position="88"/>
    </location>
</feature>
<sequence length="143" mass="15998">MLAADGEFHHRITERQTVRQSVSQNPGGMPIMSPVLDFTASEIATKSGDESVGGAADVLRAQRGSPTRVQEVQNQGSSTWTREMGAMRRDESRGYRPLGFLRPRFIQYVGEHHLRQPKPGKKDDYDYTYLSFCGPPEQELAGE</sequence>
<proteinExistence type="predicted"/>
<evidence type="ECO:0000313" key="2">
    <source>
        <dbReference type="EMBL" id="OAE35610.1"/>
    </source>
</evidence>
<feature type="compositionally biased region" description="Basic and acidic residues" evidence="1">
    <location>
        <begin position="1"/>
        <end position="17"/>
    </location>
</feature>
<dbReference type="Proteomes" id="UP000077202">
    <property type="component" value="Unassembled WGS sequence"/>
</dbReference>
<keyword evidence="3" id="KW-1185">Reference proteome</keyword>
<comment type="caution">
    <text evidence="2">The sequence shown here is derived from an EMBL/GenBank/DDBJ whole genome shotgun (WGS) entry which is preliminary data.</text>
</comment>
<feature type="compositionally biased region" description="Polar residues" evidence="1">
    <location>
        <begin position="64"/>
        <end position="81"/>
    </location>
</feature>
<protein>
    <submittedName>
        <fullName evidence="2">Uncharacterized protein</fullName>
    </submittedName>
</protein>
<dbReference type="AlphaFoldDB" id="A0A176WR69"/>
<feature type="region of interest" description="Disordered" evidence="1">
    <location>
        <begin position="1"/>
        <end position="29"/>
    </location>
</feature>